<dbReference type="Proteomes" id="UP000008792">
    <property type="component" value="Unassembled WGS sequence"/>
</dbReference>
<dbReference type="GO" id="GO:0005886">
    <property type="term" value="C:plasma membrane"/>
    <property type="evidence" value="ECO:0007669"/>
    <property type="project" value="UniProtKB-SubCell"/>
</dbReference>
<dbReference type="SUPFAM" id="SSF55486">
    <property type="entry name" value="Metalloproteases ('zincins'), catalytic domain"/>
    <property type="match status" value="1"/>
</dbReference>
<name>B4LXS1_DROVI</name>
<accession>B4LXS1</accession>
<dbReference type="Gene3D" id="1.10.1380.10">
    <property type="entry name" value="Neutral endopeptidase , domain2"/>
    <property type="match status" value="1"/>
</dbReference>
<dbReference type="PANTHER" id="PTHR11733:SF238">
    <property type="entry name" value="FI07649P-RELATED"/>
    <property type="match status" value="1"/>
</dbReference>
<comment type="similarity">
    <text evidence="3">Belongs to the peptidase M13 family.</text>
</comment>
<dbReference type="InterPro" id="IPR024079">
    <property type="entry name" value="MetalloPept_cat_dom_sf"/>
</dbReference>
<dbReference type="AlphaFoldDB" id="B4LXS1"/>
<dbReference type="eggNOG" id="KOG3624">
    <property type="taxonomic scope" value="Eukaryota"/>
</dbReference>
<evidence type="ECO:0000256" key="4">
    <source>
        <dbReference type="ARBA" id="ARBA00022670"/>
    </source>
</evidence>
<keyword evidence="8" id="KW-0482">Metalloprotease</keyword>
<evidence type="ECO:0000256" key="6">
    <source>
        <dbReference type="ARBA" id="ARBA00022801"/>
    </source>
</evidence>
<dbReference type="InterPro" id="IPR008753">
    <property type="entry name" value="Peptidase_M13_N"/>
</dbReference>
<dbReference type="InterPro" id="IPR018497">
    <property type="entry name" value="Peptidase_M13_C"/>
</dbReference>
<evidence type="ECO:0000313" key="13">
    <source>
        <dbReference type="Proteomes" id="UP000008792"/>
    </source>
</evidence>
<dbReference type="SMR" id="B4LXS1"/>
<dbReference type="GO" id="GO:0016485">
    <property type="term" value="P:protein processing"/>
    <property type="evidence" value="ECO:0007669"/>
    <property type="project" value="TreeGrafter"/>
</dbReference>
<keyword evidence="9" id="KW-0732">Signal</keyword>
<dbReference type="PROSITE" id="PS51885">
    <property type="entry name" value="NEPRILYSIN"/>
    <property type="match status" value="1"/>
</dbReference>
<protein>
    <submittedName>
        <fullName evidence="12">Uncharacterized protein</fullName>
        <ecNumber evidence="12">3.4.24.-</ecNumber>
    </submittedName>
</protein>
<dbReference type="Pfam" id="PF01431">
    <property type="entry name" value="Peptidase_M13"/>
    <property type="match status" value="1"/>
</dbReference>
<dbReference type="Pfam" id="PF05649">
    <property type="entry name" value="Peptidase_M13_N"/>
    <property type="match status" value="1"/>
</dbReference>
<dbReference type="InParanoid" id="B4LXS1"/>
<gene>
    <name evidence="12" type="primary">Dvir\GJ24402</name>
    <name evidence="12" type="ORF">Dvir_GJ24402</name>
</gene>
<evidence type="ECO:0000259" key="11">
    <source>
        <dbReference type="Pfam" id="PF05649"/>
    </source>
</evidence>
<dbReference type="HOGENOM" id="CLU_006187_4_4_1"/>
<proteinExistence type="inferred from homology"/>
<feature type="chain" id="PRO_5006457500" evidence="9">
    <location>
        <begin position="29"/>
        <end position="692"/>
    </location>
</feature>
<evidence type="ECO:0000256" key="9">
    <source>
        <dbReference type="SAM" id="SignalP"/>
    </source>
</evidence>
<feature type="domain" description="Peptidase M13 N-terminal" evidence="11">
    <location>
        <begin position="69"/>
        <end position="427"/>
    </location>
</feature>
<keyword evidence="13" id="KW-1185">Reference proteome</keyword>
<keyword evidence="5" id="KW-0479">Metal-binding</keyword>
<dbReference type="Gene3D" id="3.40.390.10">
    <property type="entry name" value="Collagenase (Catalytic Domain)"/>
    <property type="match status" value="1"/>
</dbReference>
<dbReference type="GO" id="GO:0046872">
    <property type="term" value="F:metal ion binding"/>
    <property type="evidence" value="ECO:0007669"/>
    <property type="project" value="UniProtKB-KW"/>
</dbReference>
<dbReference type="CDD" id="cd08662">
    <property type="entry name" value="M13"/>
    <property type="match status" value="1"/>
</dbReference>
<feature type="domain" description="Peptidase M13 C-terminal" evidence="10">
    <location>
        <begin position="484"/>
        <end position="690"/>
    </location>
</feature>
<keyword evidence="7" id="KW-0862">Zinc</keyword>
<dbReference type="EMBL" id="CH940650">
    <property type="protein sequence ID" value="EDW67880.2"/>
    <property type="molecule type" value="Genomic_DNA"/>
</dbReference>
<dbReference type="InterPro" id="IPR042089">
    <property type="entry name" value="Peptidase_M13_dom_2"/>
</dbReference>
<comment type="subcellular location">
    <subcellularLocation>
        <location evidence="2">Cell membrane</location>
        <topology evidence="2">Single-pass type II membrane protein</topology>
    </subcellularLocation>
</comment>
<evidence type="ECO:0000256" key="3">
    <source>
        <dbReference type="ARBA" id="ARBA00007357"/>
    </source>
</evidence>
<evidence type="ECO:0000256" key="5">
    <source>
        <dbReference type="ARBA" id="ARBA00022723"/>
    </source>
</evidence>
<dbReference type="GO" id="GO:0004222">
    <property type="term" value="F:metalloendopeptidase activity"/>
    <property type="evidence" value="ECO:0007669"/>
    <property type="project" value="InterPro"/>
</dbReference>
<feature type="signal peptide" evidence="9">
    <location>
        <begin position="1"/>
        <end position="28"/>
    </location>
</feature>
<evidence type="ECO:0000256" key="8">
    <source>
        <dbReference type="ARBA" id="ARBA00023049"/>
    </source>
</evidence>
<evidence type="ECO:0000259" key="10">
    <source>
        <dbReference type="Pfam" id="PF01431"/>
    </source>
</evidence>
<comment type="cofactor">
    <cofactor evidence="1">
        <name>Zn(2+)</name>
        <dbReference type="ChEBI" id="CHEBI:29105"/>
    </cofactor>
</comment>
<organism evidence="12 13">
    <name type="scientific">Drosophila virilis</name>
    <name type="common">Fruit fly</name>
    <dbReference type="NCBI Taxonomy" id="7244"/>
    <lineage>
        <taxon>Eukaryota</taxon>
        <taxon>Metazoa</taxon>
        <taxon>Ecdysozoa</taxon>
        <taxon>Arthropoda</taxon>
        <taxon>Hexapoda</taxon>
        <taxon>Insecta</taxon>
        <taxon>Pterygota</taxon>
        <taxon>Neoptera</taxon>
        <taxon>Endopterygota</taxon>
        <taxon>Diptera</taxon>
        <taxon>Brachycera</taxon>
        <taxon>Muscomorpha</taxon>
        <taxon>Ephydroidea</taxon>
        <taxon>Drosophilidae</taxon>
        <taxon>Drosophila</taxon>
    </lineage>
</organism>
<dbReference type="MEROPS" id="M13.A06"/>
<dbReference type="OrthoDB" id="6475849at2759"/>
<evidence type="ECO:0000313" key="12">
    <source>
        <dbReference type="EMBL" id="EDW67880.2"/>
    </source>
</evidence>
<evidence type="ECO:0000256" key="1">
    <source>
        <dbReference type="ARBA" id="ARBA00001947"/>
    </source>
</evidence>
<keyword evidence="4" id="KW-0645">Protease</keyword>
<sequence>MARFMSGRCLNGALRQAVFWLLMANALALPTENTSTAVRDDLTTDYAKQIIRQSKVAEMKSMLNTRIAPCDDFYSYACGNWHRHNPAQLLRNIMTDTFQLISKGFDRRLQRLLQSGQMKTNLEEKLQNFYQSCLVIQREDVQYKLALHSIYREYGELPMLEGPRWNASDFSWWRTVADIQHKYGRQIILAVDVMSDIANHTVNRVYLGPPDNKHTPIPVLNSLEDAAVAEELQQYFAVDKHLAKQAAKEMNELDRNLLAGSISHGGSLGDDLTLYTVSELEEKYTEQLNITEFLGLVLGEDNVPEHIYVYSESYLNNTLRTLQTTPTPTIGNYVLWKLLEPYRIDTKPSEMRNWCTEQTKKYFAKLTDHMIYERYRSPEAEAEVHSVWKQIRETFRQQLAGDKLDWISNKTRQLAIEKLDRMQLYINSYDHEDFEALYGDVAVDKLNYVRNVQQVLKAKAKWNLNRLHSAPTSLEATDVLGFTAAYNILDNNITIPVALMQPRYFWDANYPQALKYGTLGYLLAHEMIHGFDDEGRTYDANGNLAPWWDDKSRYEFEEKRKCFQAQYHAYKYGGTHLPESVEQSENIADNAGIKLAYKAYQRWLEQQPLEVLEQETLAGFELNNRQLFFVSFAQLWCDDVQSFFKTSVAKADNHAPGMYRVIGSLSNFQEFSWVFNCSQQAPMDPEFKCAIY</sequence>
<dbReference type="FunCoup" id="B4LXS1">
    <property type="interactions" value="29"/>
</dbReference>
<dbReference type="InterPro" id="IPR000718">
    <property type="entry name" value="Peptidase_M13"/>
</dbReference>
<dbReference type="PANTHER" id="PTHR11733">
    <property type="entry name" value="ZINC METALLOPROTEASE FAMILY M13 NEPRILYSIN-RELATED"/>
    <property type="match status" value="1"/>
</dbReference>
<evidence type="ECO:0000256" key="2">
    <source>
        <dbReference type="ARBA" id="ARBA00004401"/>
    </source>
</evidence>
<dbReference type="KEGG" id="dvi:6629428"/>
<keyword evidence="6 12" id="KW-0378">Hydrolase</keyword>
<reference evidence="12 13" key="1">
    <citation type="journal article" date="2007" name="Nature">
        <title>Evolution of genes and genomes on the Drosophila phylogeny.</title>
        <authorList>
            <consortium name="Drosophila 12 Genomes Consortium"/>
            <person name="Clark A.G."/>
            <person name="Eisen M.B."/>
            <person name="Smith D.R."/>
            <person name="Bergman C.M."/>
            <person name="Oliver B."/>
            <person name="Markow T.A."/>
            <person name="Kaufman T.C."/>
            <person name="Kellis M."/>
            <person name="Gelbart W."/>
            <person name="Iyer V.N."/>
            <person name="Pollard D.A."/>
            <person name="Sackton T.B."/>
            <person name="Larracuente A.M."/>
            <person name="Singh N.D."/>
            <person name="Abad J.P."/>
            <person name="Abt D.N."/>
            <person name="Adryan B."/>
            <person name="Aguade M."/>
            <person name="Akashi H."/>
            <person name="Anderson W.W."/>
            <person name="Aquadro C.F."/>
            <person name="Ardell D.H."/>
            <person name="Arguello R."/>
            <person name="Artieri C.G."/>
            <person name="Barbash D.A."/>
            <person name="Barker D."/>
            <person name="Barsanti P."/>
            <person name="Batterham P."/>
            <person name="Batzoglou S."/>
            <person name="Begun D."/>
            <person name="Bhutkar A."/>
            <person name="Blanco E."/>
            <person name="Bosak S.A."/>
            <person name="Bradley R.K."/>
            <person name="Brand A.D."/>
            <person name="Brent M.R."/>
            <person name="Brooks A.N."/>
            <person name="Brown R.H."/>
            <person name="Butlin R.K."/>
            <person name="Caggese C."/>
            <person name="Calvi B.R."/>
            <person name="Bernardo de Carvalho A."/>
            <person name="Caspi A."/>
            <person name="Castrezana S."/>
            <person name="Celniker S.E."/>
            <person name="Chang J.L."/>
            <person name="Chapple C."/>
            <person name="Chatterji S."/>
            <person name="Chinwalla A."/>
            <person name="Civetta A."/>
            <person name="Clifton S.W."/>
            <person name="Comeron J.M."/>
            <person name="Costello J.C."/>
            <person name="Coyne J.A."/>
            <person name="Daub J."/>
            <person name="David R.G."/>
            <person name="Delcher A.L."/>
            <person name="Delehaunty K."/>
            <person name="Do C.B."/>
            <person name="Ebling H."/>
            <person name="Edwards K."/>
            <person name="Eickbush T."/>
            <person name="Evans J.D."/>
            <person name="Filipski A."/>
            <person name="Findeiss S."/>
            <person name="Freyhult E."/>
            <person name="Fulton L."/>
            <person name="Fulton R."/>
            <person name="Garcia A.C."/>
            <person name="Gardiner A."/>
            <person name="Garfield D.A."/>
            <person name="Garvin B.E."/>
            <person name="Gibson G."/>
            <person name="Gilbert D."/>
            <person name="Gnerre S."/>
            <person name="Godfrey J."/>
            <person name="Good R."/>
            <person name="Gotea V."/>
            <person name="Gravely B."/>
            <person name="Greenberg A.J."/>
            <person name="Griffiths-Jones S."/>
            <person name="Gross S."/>
            <person name="Guigo R."/>
            <person name="Gustafson E.A."/>
            <person name="Haerty W."/>
            <person name="Hahn M.W."/>
            <person name="Halligan D.L."/>
            <person name="Halpern A.L."/>
            <person name="Halter G.M."/>
            <person name="Han M.V."/>
            <person name="Heger A."/>
            <person name="Hillier L."/>
            <person name="Hinrichs A.S."/>
            <person name="Holmes I."/>
            <person name="Hoskins R.A."/>
            <person name="Hubisz M.J."/>
            <person name="Hultmark D."/>
            <person name="Huntley M.A."/>
            <person name="Jaffe D.B."/>
            <person name="Jagadeeshan S."/>
            <person name="Jeck W.R."/>
            <person name="Johnson J."/>
            <person name="Jones C.D."/>
            <person name="Jordan W.C."/>
            <person name="Karpen G.H."/>
            <person name="Kataoka E."/>
            <person name="Keightley P.D."/>
            <person name="Kheradpour P."/>
            <person name="Kirkness E.F."/>
            <person name="Koerich L.B."/>
            <person name="Kristiansen K."/>
            <person name="Kudrna D."/>
            <person name="Kulathinal R.J."/>
            <person name="Kumar S."/>
            <person name="Kwok R."/>
            <person name="Lander E."/>
            <person name="Langley C.H."/>
            <person name="Lapoint R."/>
            <person name="Lazzaro B.P."/>
            <person name="Lee S.J."/>
            <person name="Levesque L."/>
            <person name="Li R."/>
            <person name="Lin C.F."/>
            <person name="Lin M.F."/>
            <person name="Lindblad-Toh K."/>
            <person name="Llopart A."/>
            <person name="Long M."/>
            <person name="Low L."/>
            <person name="Lozovsky E."/>
            <person name="Lu J."/>
            <person name="Luo M."/>
            <person name="Machado C.A."/>
            <person name="Makalowski W."/>
            <person name="Marzo M."/>
            <person name="Matsuda M."/>
            <person name="Matzkin L."/>
            <person name="McAllister B."/>
            <person name="McBride C.S."/>
            <person name="McKernan B."/>
            <person name="McKernan K."/>
            <person name="Mendez-Lago M."/>
            <person name="Minx P."/>
            <person name="Mollenhauer M.U."/>
            <person name="Montooth K."/>
            <person name="Mount S.M."/>
            <person name="Mu X."/>
            <person name="Myers E."/>
            <person name="Negre B."/>
            <person name="Newfeld S."/>
            <person name="Nielsen R."/>
            <person name="Noor M.A."/>
            <person name="O'Grady P."/>
            <person name="Pachter L."/>
            <person name="Papaceit M."/>
            <person name="Parisi M.J."/>
            <person name="Parisi M."/>
            <person name="Parts L."/>
            <person name="Pedersen J.S."/>
            <person name="Pesole G."/>
            <person name="Phillippy A.M."/>
            <person name="Ponting C.P."/>
            <person name="Pop M."/>
            <person name="Porcelli D."/>
            <person name="Powell J.R."/>
            <person name="Prohaska S."/>
            <person name="Pruitt K."/>
            <person name="Puig M."/>
            <person name="Quesneville H."/>
            <person name="Ram K.R."/>
            <person name="Rand D."/>
            <person name="Rasmussen M.D."/>
            <person name="Reed L.K."/>
            <person name="Reenan R."/>
            <person name="Reily A."/>
            <person name="Remington K.A."/>
            <person name="Rieger T.T."/>
            <person name="Ritchie M.G."/>
            <person name="Robin C."/>
            <person name="Rogers Y.H."/>
            <person name="Rohde C."/>
            <person name="Rozas J."/>
            <person name="Rubenfield M.J."/>
            <person name="Ruiz A."/>
            <person name="Russo S."/>
            <person name="Salzberg S.L."/>
            <person name="Sanchez-Gracia A."/>
            <person name="Saranga D.J."/>
            <person name="Sato H."/>
            <person name="Schaeffer S.W."/>
            <person name="Schatz M.C."/>
            <person name="Schlenke T."/>
            <person name="Schwartz R."/>
            <person name="Segarra C."/>
            <person name="Singh R.S."/>
            <person name="Sirot L."/>
            <person name="Sirota M."/>
            <person name="Sisneros N.B."/>
            <person name="Smith C.D."/>
            <person name="Smith T.F."/>
            <person name="Spieth J."/>
            <person name="Stage D.E."/>
            <person name="Stark A."/>
            <person name="Stephan W."/>
            <person name="Strausberg R.L."/>
            <person name="Strempel S."/>
            <person name="Sturgill D."/>
            <person name="Sutton G."/>
            <person name="Sutton G.G."/>
            <person name="Tao W."/>
            <person name="Teichmann S."/>
            <person name="Tobari Y.N."/>
            <person name="Tomimura Y."/>
            <person name="Tsolas J.M."/>
            <person name="Valente V.L."/>
            <person name="Venter E."/>
            <person name="Venter J.C."/>
            <person name="Vicario S."/>
            <person name="Vieira F.G."/>
            <person name="Vilella A.J."/>
            <person name="Villasante A."/>
            <person name="Walenz B."/>
            <person name="Wang J."/>
            <person name="Wasserman M."/>
            <person name="Watts T."/>
            <person name="Wilson D."/>
            <person name="Wilson R.K."/>
            <person name="Wing R.A."/>
            <person name="Wolfner M.F."/>
            <person name="Wong A."/>
            <person name="Wong G.K."/>
            <person name="Wu C.I."/>
            <person name="Wu G."/>
            <person name="Yamamoto D."/>
            <person name="Yang H.P."/>
            <person name="Yang S.P."/>
            <person name="Yorke J.A."/>
            <person name="Yoshida K."/>
            <person name="Zdobnov E."/>
            <person name="Zhang P."/>
            <person name="Zhang Y."/>
            <person name="Zimin A.V."/>
            <person name="Baldwin J."/>
            <person name="Abdouelleil A."/>
            <person name="Abdulkadir J."/>
            <person name="Abebe A."/>
            <person name="Abera B."/>
            <person name="Abreu J."/>
            <person name="Acer S.C."/>
            <person name="Aftuck L."/>
            <person name="Alexander A."/>
            <person name="An P."/>
            <person name="Anderson E."/>
            <person name="Anderson S."/>
            <person name="Arachi H."/>
            <person name="Azer M."/>
            <person name="Bachantsang P."/>
            <person name="Barry A."/>
            <person name="Bayul T."/>
            <person name="Berlin A."/>
            <person name="Bessette D."/>
            <person name="Bloom T."/>
            <person name="Blye J."/>
            <person name="Boguslavskiy L."/>
            <person name="Bonnet C."/>
            <person name="Boukhgalter B."/>
            <person name="Bourzgui I."/>
            <person name="Brown A."/>
            <person name="Cahill P."/>
            <person name="Channer S."/>
            <person name="Cheshatsang Y."/>
            <person name="Chuda L."/>
            <person name="Citroen M."/>
            <person name="Collymore A."/>
            <person name="Cooke P."/>
            <person name="Costello M."/>
            <person name="D'Aco K."/>
            <person name="Daza R."/>
            <person name="De Haan G."/>
            <person name="DeGray S."/>
            <person name="DeMaso C."/>
            <person name="Dhargay N."/>
            <person name="Dooley K."/>
            <person name="Dooley E."/>
            <person name="Doricent M."/>
            <person name="Dorje P."/>
            <person name="Dorjee K."/>
            <person name="Dupes A."/>
            <person name="Elong R."/>
            <person name="Falk J."/>
            <person name="Farina A."/>
            <person name="Faro S."/>
            <person name="Ferguson D."/>
            <person name="Fisher S."/>
            <person name="Foley C.D."/>
            <person name="Franke A."/>
            <person name="Friedrich D."/>
            <person name="Gadbois L."/>
            <person name="Gearin G."/>
            <person name="Gearin C.R."/>
            <person name="Giannoukos G."/>
            <person name="Goode T."/>
            <person name="Graham J."/>
            <person name="Grandbois E."/>
            <person name="Grewal S."/>
            <person name="Gyaltsen K."/>
            <person name="Hafez N."/>
            <person name="Hagos B."/>
            <person name="Hall J."/>
            <person name="Henson C."/>
            <person name="Hollinger A."/>
            <person name="Honan T."/>
            <person name="Huard M.D."/>
            <person name="Hughes L."/>
            <person name="Hurhula B."/>
            <person name="Husby M.E."/>
            <person name="Kamat A."/>
            <person name="Kanga B."/>
            <person name="Kashin S."/>
            <person name="Khazanovich D."/>
            <person name="Kisner P."/>
            <person name="Lance K."/>
            <person name="Lara M."/>
            <person name="Lee W."/>
            <person name="Lennon N."/>
            <person name="Letendre F."/>
            <person name="LeVine R."/>
            <person name="Lipovsky A."/>
            <person name="Liu X."/>
            <person name="Liu J."/>
            <person name="Liu S."/>
            <person name="Lokyitsang T."/>
            <person name="Lokyitsang Y."/>
            <person name="Lubonja R."/>
            <person name="Lui A."/>
            <person name="MacDonald P."/>
            <person name="Magnisalis V."/>
            <person name="Maru K."/>
            <person name="Matthews C."/>
            <person name="McCusker W."/>
            <person name="McDonough S."/>
            <person name="Mehta T."/>
            <person name="Meldrim J."/>
            <person name="Meneus L."/>
            <person name="Mihai O."/>
            <person name="Mihalev A."/>
            <person name="Mihova T."/>
            <person name="Mittelman R."/>
            <person name="Mlenga V."/>
            <person name="Montmayeur A."/>
            <person name="Mulrain L."/>
            <person name="Navidi A."/>
            <person name="Naylor J."/>
            <person name="Negash T."/>
            <person name="Nguyen T."/>
            <person name="Nguyen N."/>
            <person name="Nicol R."/>
            <person name="Norbu C."/>
            <person name="Norbu N."/>
            <person name="Novod N."/>
            <person name="O'Neill B."/>
            <person name="Osman S."/>
            <person name="Markiewicz E."/>
            <person name="Oyono O.L."/>
            <person name="Patti C."/>
            <person name="Phunkhang P."/>
            <person name="Pierre F."/>
            <person name="Priest M."/>
            <person name="Raghuraman S."/>
            <person name="Rege F."/>
            <person name="Reyes R."/>
            <person name="Rise C."/>
            <person name="Rogov P."/>
            <person name="Ross K."/>
            <person name="Ryan E."/>
            <person name="Settipalli S."/>
            <person name="Shea T."/>
            <person name="Sherpa N."/>
            <person name="Shi L."/>
            <person name="Shih D."/>
            <person name="Sparrow T."/>
            <person name="Spaulding J."/>
            <person name="Stalker J."/>
            <person name="Stange-Thomann N."/>
            <person name="Stavropoulos S."/>
            <person name="Stone C."/>
            <person name="Strader C."/>
            <person name="Tesfaye S."/>
            <person name="Thomson T."/>
            <person name="Thoulutsang Y."/>
            <person name="Thoulutsang D."/>
            <person name="Topham K."/>
            <person name="Topping I."/>
            <person name="Tsamla T."/>
            <person name="Vassiliev H."/>
            <person name="Vo A."/>
            <person name="Wangchuk T."/>
            <person name="Wangdi T."/>
            <person name="Weiand M."/>
            <person name="Wilkinson J."/>
            <person name="Wilson A."/>
            <person name="Yadav S."/>
            <person name="Young G."/>
            <person name="Yu Q."/>
            <person name="Zembek L."/>
            <person name="Zhong D."/>
            <person name="Zimmer A."/>
            <person name="Zwirko Z."/>
            <person name="Jaffe D.B."/>
            <person name="Alvarez P."/>
            <person name="Brockman W."/>
            <person name="Butler J."/>
            <person name="Chin C."/>
            <person name="Gnerre S."/>
            <person name="Grabherr M."/>
            <person name="Kleber M."/>
            <person name="Mauceli E."/>
            <person name="MacCallum I."/>
        </authorList>
    </citation>
    <scope>NUCLEOTIDE SEQUENCE [LARGE SCALE GENOMIC DNA]</scope>
    <source>
        <strain evidence="13">Tucson 15010-1051.87</strain>
    </source>
</reference>
<evidence type="ECO:0000256" key="7">
    <source>
        <dbReference type="ARBA" id="ARBA00022833"/>
    </source>
</evidence>
<dbReference type="PRINTS" id="PR00786">
    <property type="entry name" value="NEPRILYSIN"/>
</dbReference>
<dbReference type="EC" id="3.4.24.-" evidence="12"/>